<organism evidence="1 2">
    <name type="scientific">Novosphingobium barchaimii LL02</name>
    <dbReference type="NCBI Taxonomy" id="1114963"/>
    <lineage>
        <taxon>Bacteria</taxon>
        <taxon>Pseudomonadati</taxon>
        <taxon>Pseudomonadota</taxon>
        <taxon>Alphaproteobacteria</taxon>
        <taxon>Sphingomonadales</taxon>
        <taxon>Sphingomonadaceae</taxon>
        <taxon>Novosphingobium</taxon>
    </lineage>
</organism>
<sequence length="76" mass="8273">MSGQSVYDRGWDETVVRALLPERRLRPEAVILAVPSPSGRERMADCGSGGFEKAIAIAPVSLLPSFLKKDREMGIS</sequence>
<dbReference type="EMBL" id="JACU01000005">
    <property type="protein sequence ID" value="KMS55468.1"/>
    <property type="molecule type" value="Genomic_DNA"/>
</dbReference>
<reference evidence="1 2" key="1">
    <citation type="journal article" date="2015" name="G3 (Bethesda)">
        <title>Insights into Ongoing Evolution of the Hexachlorocyclohexane Catabolic Pathway from Comparative Genomics of Ten Sphingomonadaceae Strains.</title>
        <authorList>
            <person name="Pearce S.L."/>
            <person name="Oakeshott J.G."/>
            <person name="Pandey G."/>
        </authorList>
    </citation>
    <scope>NUCLEOTIDE SEQUENCE [LARGE SCALE GENOMIC DNA]</scope>
    <source>
        <strain evidence="1 2">LL02</strain>
    </source>
</reference>
<evidence type="ECO:0000313" key="2">
    <source>
        <dbReference type="Proteomes" id="UP000052268"/>
    </source>
</evidence>
<dbReference type="Proteomes" id="UP000052268">
    <property type="component" value="Unassembled WGS sequence"/>
</dbReference>
<gene>
    <name evidence="1" type="ORF">V474_17605</name>
</gene>
<protein>
    <submittedName>
        <fullName evidence="1">Uncharacterized protein</fullName>
    </submittedName>
</protein>
<dbReference type="AlphaFoldDB" id="A0A0J7XWC4"/>
<keyword evidence="2" id="KW-1185">Reference proteome</keyword>
<evidence type="ECO:0000313" key="1">
    <source>
        <dbReference type="EMBL" id="KMS55468.1"/>
    </source>
</evidence>
<comment type="caution">
    <text evidence="1">The sequence shown here is derived from an EMBL/GenBank/DDBJ whole genome shotgun (WGS) entry which is preliminary data.</text>
</comment>
<dbReference type="PATRIC" id="fig|1114963.3.peg.2355"/>
<name>A0A0J7XWC4_9SPHN</name>
<proteinExistence type="predicted"/>
<accession>A0A0J7XWC4</accession>